<keyword evidence="1" id="KW-0560">Oxidoreductase</keyword>
<dbReference type="GO" id="GO:0016491">
    <property type="term" value="F:oxidoreductase activity"/>
    <property type="evidence" value="ECO:0007669"/>
    <property type="project" value="UniProtKB-KW"/>
</dbReference>
<dbReference type="Pfam" id="PF25812">
    <property type="entry name" value="RAD24_helical"/>
    <property type="match status" value="1"/>
</dbReference>
<dbReference type="EMBL" id="JAULSU010000001">
    <property type="protein sequence ID" value="KAK0632548.1"/>
    <property type="molecule type" value="Genomic_DNA"/>
</dbReference>
<feature type="compositionally biased region" description="Gly residues" evidence="2">
    <location>
        <begin position="615"/>
        <end position="628"/>
    </location>
</feature>
<feature type="compositionally biased region" description="Low complexity" evidence="2">
    <location>
        <begin position="478"/>
        <end position="490"/>
    </location>
</feature>
<dbReference type="Pfam" id="PF14027">
    <property type="entry name" value="Questin_oxidase"/>
    <property type="match status" value="1"/>
</dbReference>
<gene>
    <name evidence="4" type="ORF">B0T14DRAFT_532974</name>
</gene>
<feature type="region of interest" description="Disordered" evidence="2">
    <location>
        <begin position="1269"/>
        <end position="1332"/>
    </location>
</feature>
<dbReference type="Proteomes" id="UP001175000">
    <property type="component" value="Unassembled WGS sequence"/>
</dbReference>
<sequence length="1332" mass="146730">MATMLSYVPILNRLVAPKHEGIDLEPVEVHTIDSDQDKRPRTLKHLLRANHLNHSIIYHNLQFDNHTPHILCSAYWFGAQPEELHHIYEAESKTLDPWKPSPSEITQEDWRDFLGDKRYQRAYIDFFEDALAMRHSYNWKKVIEKYMLEGDEPLVNGLIGGLGHPLIHLGYAFEFDSREIAIEALGLASVQYNFLHQYTDDPSYTKKPPFSSTSPSELLEKLANDDRFKGIFEEPGFDNIGSLFQKHESLVLEYWNAWELVDPVKQFRESQEAAVALLVATVPPGTHSYNFFTCHVLTTSHAVRILLPFLPTKFHLSLVRQWWLLTLAVYIAELRPKLDPDYIPTDLRGKGWKYVEHEALTNEWRTDAHFVKGWSPIPTGIICTKLTSNKPARRNAQPLPLTKHTNKNRSITNVASSKRAPPAMPPPAKRRKRAVIDESDDDGNNKEDDNSKNTLKRFLFSSPDSKPPPTSRPIPLNSSISIDSPTSPSPVRKRTTRASTSSQSIPLALPALHGNRLTATSRSTKSPSTSPEKSRSGARKKGKVEEKGRTADLLTLFSKQAQKSQAAAASAGNGNGAGKDDADELVMHKTAVGSSIVGKTAQKRLKGSSQLQQGNGSGMFGATAGGGRFLKKEQGQQKGGTEEDARPWSERFGPVNLEELVVHKKKVADVRRWLEEVMAGRMRQRLLVLKGAAGTGKTTTVQLLAKDMRCDVLEWRNPNNSFGMGMTQGYQSAAAQFEEFLGRGGKFGQLDLESDSPPPPSMNGSAPHASDRRIILIEEFPNTFMRSSTGLLAFRNTILQFLAANTPALTNFGHNNSEPITPIVMVVSETLLTTASASADSFTAHRLLGPEILRHPGTGVIEFNAIAPSLLAKALELVVQKEARKSGRRRTPGPLVLKRLGEIGDIRSAISSLEFLCVKGDDEADWGAKVAFTKPKRGAKDLPALTKGEEDSLQLVSQREATLGIFHAVGKVVYNKRAEQAPLAGFAKAAVEMLPGYMAHLSRPKRSEVNVDTLIDETGTDTHTFISALHENFALSCEPTGPMDLYSSVDYLDGCLEYLSESDLLCPSWDIFFNGRGGSGGYGGKDSGSHLLRQDEMAFQVAVRGLLFSLPSPVKRRTHHTGRGGDSFKMFYPAYLKLWRAKEELESVVDMWTTKMLKGEDGGPGPPQGVLSGPAVFRKAQAVPGGGVESWANGGQKGSVNRLTQQAANNGESAAPSPLLTLGNARRQEMLLERLPYMAHIARRKRCTFGTMRIRDLDRIVSFHGIGSAAAGETDDEEDEDARGLTGEGETWATDKPTEDGSPKKKRGKQGLGMSGLPIQSLVLSDDDIEDD</sequence>
<evidence type="ECO:0000313" key="5">
    <source>
        <dbReference type="Proteomes" id="UP001175000"/>
    </source>
</evidence>
<comment type="caution">
    <text evidence="4">The sequence shown here is derived from an EMBL/GenBank/DDBJ whole genome shotgun (WGS) entry which is preliminary data.</text>
</comment>
<evidence type="ECO:0000256" key="1">
    <source>
        <dbReference type="ARBA" id="ARBA00023002"/>
    </source>
</evidence>
<proteinExistence type="predicted"/>
<protein>
    <recommendedName>
        <fullName evidence="3">Checkpoint protein RAD24-like helical bundle domain-containing protein</fullName>
    </recommendedName>
</protein>
<dbReference type="Gene3D" id="3.40.50.300">
    <property type="entry name" value="P-loop containing nucleotide triphosphate hydrolases"/>
    <property type="match status" value="1"/>
</dbReference>
<keyword evidence="5" id="KW-1185">Reference proteome</keyword>
<evidence type="ECO:0000259" key="3">
    <source>
        <dbReference type="Pfam" id="PF25812"/>
    </source>
</evidence>
<evidence type="ECO:0000313" key="4">
    <source>
        <dbReference type="EMBL" id="KAK0632548.1"/>
    </source>
</evidence>
<feature type="region of interest" description="Disordered" evidence="2">
    <location>
        <begin position="605"/>
        <end position="650"/>
    </location>
</feature>
<dbReference type="InterPro" id="IPR025337">
    <property type="entry name" value="Questin_oxidase-like"/>
</dbReference>
<dbReference type="InterPro" id="IPR027417">
    <property type="entry name" value="P-loop_NTPase"/>
</dbReference>
<feature type="region of interest" description="Disordered" evidence="2">
    <location>
        <begin position="748"/>
        <end position="768"/>
    </location>
</feature>
<dbReference type="PANTHER" id="PTHR35870">
    <property type="entry name" value="PROTEIN, PUTATIVE (AFU_ORTHOLOGUE AFUA_5G03330)-RELATED"/>
    <property type="match status" value="1"/>
</dbReference>
<organism evidence="4 5">
    <name type="scientific">Immersiella caudata</name>
    <dbReference type="NCBI Taxonomy" id="314043"/>
    <lineage>
        <taxon>Eukaryota</taxon>
        <taxon>Fungi</taxon>
        <taxon>Dikarya</taxon>
        <taxon>Ascomycota</taxon>
        <taxon>Pezizomycotina</taxon>
        <taxon>Sordariomycetes</taxon>
        <taxon>Sordariomycetidae</taxon>
        <taxon>Sordariales</taxon>
        <taxon>Lasiosphaeriaceae</taxon>
        <taxon>Immersiella</taxon>
    </lineage>
</organism>
<accession>A0AA39XEM0</accession>
<feature type="compositionally biased region" description="Low complexity" evidence="2">
    <location>
        <begin position="521"/>
        <end position="531"/>
    </location>
</feature>
<feature type="region of interest" description="Disordered" evidence="2">
    <location>
        <begin position="388"/>
        <end position="551"/>
    </location>
</feature>
<dbReference type="InterPro" id="IPR057927">
    <property type="entry name" value="RAD24-like_helical"/>
</dbReference>
<feature type="compositionally biased region" description="Basic and acidic residues" evidence="2">
    <location>
        <begin position="630"/>
        <end position="649"/>
    </location>
</feature>
<dbReference type="Pfam" id="PF03215">
    <property type="entry name" value="Rad17"/>
    <property type="match status" value="1"/>
</dbReference>
<name>A0AA39XEM0_9PEZI</name>
<feature type="domain" description="Checkpoint protein RAD24-like helical bundle" evidence="3">
    <location>
        <begin position="960"/>
        <end position="1065"/>
    </location>
</feature>
<dbReference type="PANTHER" id="PTHR35870:SF6">
    <property type="entry name" value="MGS207 PROTEIN"/>
    <property type="match status" value="1"/>
</dbReference>
<dbReference type="SUPFAM" id="SSF52540">
    <property type="entry name" value="P-loop containing nucleoside triphosphate hydrolases"/>
    <property type="match status" value="1"/>
</dbReference>
<reference evidence="4" key="1">
    <citation type="submission" date="2023-06" db="EMBL/GenBank/DDBJ databases">
        <title>Genome-scale phylogeny and comparative genomics of the fungal order Sordariales.</title>
        <authorList>
            <consortium name="Lawrence Berkeley National Laboratory"/>
            <person name="Hensen N."/>
            <person name="Bonometti L."/>
            <person name="Westerberg I."/>
            <person name="Brannstrom I.O."/>
            <person name="Guillou S."/>
            <person name="Cros-Aarteil S."/>
            <person name="Calhoun S."/>
            <person name="Haridas S."/>
            <person name="Kuo A."/>
            <person name="Mondo S."/>
            <person name="Pangilinan J."/>
            <person name="Riley R."/>
            <person name="Labutti K."/>
            <person name="Andreopoulos B."/>
            <person name="Lipzen A."/>
            <person name="Chen C."/>
            <person name="Yanf M."/>
            <person name="Daum C."/>
            <person name="Ng V."/>
            <person name="Clum A."/>
            <person name="Steindorff A."/>
            <person name="Ohm R."/>
            <person name="Martin F."/>
            <person name="Silar P."/>
            <person name="Natvig D."/>
            <person name="Lalanne C."/>
            <person name="Gautier V."/>
            <person name="Ament-Velasquez S.L."/>
            <person name="Kruys A."/>
            <person name="Hutchinson M.I."/>
            <person name="Powell A.J."/>
            <person name="Barry K."/>
            <person name="Miller A.N."/>
            <person name="Grigoriev I.V."/>
            <person name="Debuchy R."/>
            <person name="Gladieux P."/>
            <person name="Thoren M.H."/>
            <person name="Johannesson H."/>
        </authorList>
    </citation>
    <scope>NUCLEOTIDE SEQUENCE</scope>
    <source>
        <strain evidence="4">CBS 606.72</strain>
    </source>
</reference>
<evidence type="ECO:0000256" key="2">
    <source>
        <dbReference type="SAM" id="MobiDB-lite"/>
    </source>
</evidence>